<name>A0A844XEF2_9SPHN</name>
<evidence type="ECO:0000313" key="2">
    <source>
        <dbReference type="EMBL" id="MWV27958.1"/>
    </source>
</evidence>
<evidence type="ECO:0000259" key="1">
    <source>
        <dbReference type="Pfam" id="PF07811"/>
    </source>
</evidence>
<gene>
    <name evidence="2" type="ORF">GRF63_08565</name>
</gene>
<reference evidence="2 3" key="1">
    <citation type="submission" date="2019-12" db="EMBL/GenBank/DDBJ databases">
        <authorList>
            <person name="Lee S.D."/>
        </authorList>
    </citation>
    <scope>NUCLEOTIDE SEQUENCE [LARGE SCALE GENOMIC DNA]</scope>
    <source>
        <strain evidence="2 3">GH3-10</strain>
    </source>
</reference>
<proteinExistence type="predicted"/>
<dbReference type="InterPro" id="IPR012495">
    <property type="entry name" value="TadE-like_dom"/>
</dbReference>
<dbReference type="EMBL" id="WUBR01000002">
    <property type="protein sequence ID" value="MWV27958.1"/>
    <property type="molecule type" value="Genomic_DNA"/>
</dbReference>
<comment type="caution">
    <text evidence="2">The sequence shown here is derived from an EMBL/GenBank/DDBJ whole genome shotgun (WGS) entry which is preliminary data.</text>
</comment>
<protein>
    <recommendedName>
        <fullName evidence="1">TadE-like domain-containing protein</fullName>
    </recommendedName>
</protein>
<dbReference type="RefSeq" id="WP_160485611.1">
    <property type="nucleotide sequence ID" value="NZ_WUBR01000002.1"/>
</dbReference>
<organism evidence="2 3">
    <name type="scientific">Aurantiacibacter rhizosphaerae</name>
    <dbReference type="NCBI Taxonomy" id="2691582"/>
    <lineage>
        <taxon>Bacteria</taxon>
        <taxon>Pseudomonadati</taxon>
        <taxon>Pseudomonadota</taxon>
        <taxon>Alphaproteobacteria</taxon>
        <taxon>Sphingomonadales</taxon>
        <taxon>Erythrobacteraceae</taxon>
        <taxon>Aurantiacibacter</taxon>
    </lineage>
</organism>
<dbReference type="Proteomes" id="UP000461409">
    <property type="component" value="Unassembled WGS sequence"/>
</dbReference>
<dbReference type="AlphaFoldDB" id="A0A844XEF2"/>
<accession>A0A844XEF2</accession>
<keyword evidence="3" id="KW-1185">Reference proteome</keyword>
<reference evidence="2 3" key="2">
    <citation type="submission" date="2020-02" db="EMBL/GenBank/DDBJ databases">
        <title>Erythrobacter dongmakensis sp. nov., isolated from a tidal mudflat.</title>
        <authorList>
            <person name="Kim I.S."/>
        </authorList>
    </citation>
    <scope>NUCLEOTIDE SEQUENCE [LARGE SCALE GENOMIC DNA]</scope>
    <source>
        <strain evidence="2 3">GH3-10</strain>
    </source>
</reference>
<feature type="domain" description="TadE-like" evidence="1">
    <location>
        <begin position="17"/>
        <end position="58"/>
    </location>
</feature>
<dbReference type="Pfam" id="PF07811">
    <property type="entry name" value="TadE"/>
    <property type="match status" value="1"/>
</dbReference>
<evidence type="ECO:0000313" key="3">
    <source>
        <dbReference type="Proteomes" id="UP000461409"/>
    </source>
</evidence>
<sequence length="165" mass="17347">MMNALARIARIRMDEDGSMAIETAFVAPVLLVMALGGFEASAMVARQTELQSAAAEAAAVVRAVAPEDAAARNTVRDIVATSLCGKTTPTVSDGKARCGTVTVDVDPIYRCGTATDYITNADGCGSGTRYKFIKIDITDTYSPIWAEWGVGSAVSYDVNRTVQVG</sequence>